<sequence length="252" mass="30514">MFNIETGRQADEENGKRIDYMKKEYEKKQSKYIKKLIDKIESCTMYEPCRSMACAQCQTARRLKYLVMWRQYFQDNKNYKLVTLIFYRDIISTKDLRTWTPDLLKERLRKILSRIGFNRPITGGFDMDYHRYTHAPKESHWMPHFHLLIPNEPKKLEKLRAYMLKDNNLYVRKGRINRPMRIDDIDNILPVLSYCVKGFWQEIPWFVNEEGKLKKVNRKRRIKNKSVFVKSLLALDRLSESQLNFNMNVQKI</sequence>
<dbReference type="AlphaFoldDB" id="A0AAP4FY90"/>
<organism evidence="1 2">
    <name type="scientific">Lelliottia wanjuensis</name>
    <dbReference type="NCBI Taxonomy" id="3050585"/>
    <lineage>
        <taxon>Bacteria</taxon>
        <taxon>Pseudomonadati</taxon>
        <taxon>Pseudomonadota</taxon>
        <taxon>Gammaproteobacteria</taxon>
        <taxon>Enterobacterales</taxon>
        <taxon>Enterobacteriaceae</taxon>
        <taxon>Lelliottia</taxon>
    </lineage>
</organism>
<keyword evidence="2" id="KW-1185">Reference proteome</keyword>
<evidence type="ECO:0000313" key="2">
    <source>
        <dbReference type="Proteomes" id="UP001223214"/>
    </source>
</evidence>
<accession>A0AAP4FY90</accession>
<gene>
    <name evidence="1" type="ORF">QQF32_22380</name>
</gene>
<reference evidence="1 2" key="1">
    <citation type="submission" date="2023-06" db="EMBL/GenBank/DDBJ databases">
        <title>Identification and characterization of antibiotic-resistant Gram-negative bacteria.</title>
        <authorList>
            <person name="Cho G.-S."/>
            <person name="Lee J."/>
            <person name="Tai E."/>
            <person name="Jeong S."/>
            <person name="Kim I."/>
            <person name="Kim B.-E."/>
            <person name="Jeong M.-I."/>
            <person name="Oh K.-K."/>
            <person name="Franz C.M.A.P."/>
        </authorList>
    </citation>
    <scope>NUCLEOTIDE SEQUENCE [LARGE SCALE GENOMIC DNA]</scope>
    <source>
        <strain evidence="1 2">V106_12</strain>
    </source>
</reference>
<comment type="caution">
    <text evidence="1">The sequence shown here is derived from an EMBL/GenBank/DDBJ whole genome shotgun (WGS) entry which is preliminary data.</text>
</comment>
<dbReference type="RefSeq" id="WP_285148961.1">
    <property type="nucleotide sequence ID" value="NZ_JASSOM010000088.1"/>
</dbReference>
<evidence type="ECO:0008006" key="3">
    <source>
        <dbReference type="Google" id="ProtNLM"/>
    </source>
</evidence>
<evidence type="ECO:0000313" key="1">
    <source>
        <dbReference type="EMBL" id="MDK9365946.1"/>
    </source>
</evidence>
<protein>
    <recommendedName>
        <fullName evidence="3">Replication protein</fullName>
    </recommendedName>
</protein>
<name>A0AAP4FY90_9ENTR</name>
<dbReference type="EMBL" id="JASSOM010000088">
    <property type="protein sequence ID" value="MDK9365946.1"/>
    <property type="molecule type" value="Genomic_DNA"/>
</dbReference>
<dbReference type="Proteomes" id="UP001223214">
    <property type="component" value="Unassembled WGS sequence"/>
</dbReference>
<proteinExistence type="predicted"/>